<dbReference type="PANTHER" id="PTHR38480:SF1">
    <property type="entry name" value="SLR0254 PROTEIN"/>
    <property type="match status" value="1"/>
</dbReference>
<accession>A0A1B2AC10</accession>
<keyword evidence="4 5" id="KW-0472">Membrane</keyword>
<dbReference type="PANTHER" id="PTHR38480">
    <property type="entry name" value="SLR0254 PROTEIN"/>
    <property type="match status" value="1"/>
</dbReference>
<dbReference type="Pfam" id="PF06271">
    <property type="entry name" value="RDD"/>
    <property type="match status" value="1"/>
</dbReference>
<proteinExistence type="predicted"/>
<dbReference type="AlphaFoldDB" id="A0A1B2AC10"/>
<evidence type="ECO:0000256" key="1">
    <source>
        <dbReference type="ARBA" id="ARBA00004141"/>
    </source>
</evidence>
<dbReference type="PATRIC" id="fig|692370.5.peg.1199"/>
<keyword evidence="2 5" id="KW-0812">Transmembrane</keyword>
<dbReference type="OrthoDB" id="9787732at2"/>
<dbReference type="GO" id="GO:0016020">
    <property type="term" value="C:membrane"/>
    <property type="evidence" value="ECO:0007669"/>
    <property type="project" value="UniProtKB-SubCell"/>
</dbReference>
<feature type="transmembrane region" description="Helical" evidence="5">
    <location>
        <begin position="161"/>
        <end position="180"/>
    </location>
</feature>
<evidence type="ECO:0000256" key="2">
    <source>
        <dbReference type="ARBA" id="ARBA00022692"/>
    </source>
</evidence>
<sequence length="307" mass="33006">MTAASARYDAKRRRTVVTPEGIALPFVLATRGARAGALFIDYLILLLGTIAVTTLFAWVAGGLQGLDDGGRKGGAGEFLQIVWMLFWFLAWNGYFLAFELGPRGATPGKRILGIRVAARPEQSGGGGRLTAEAVIARNLLRDIELFLPLVLLLVAPSGEAGSAGIAGLVWLLVFALFPFFNRDSLRAGDLVAGTWVVEAPRTRLAQALSIEGAARGPSAATGATYRFGDADLAVYGEHELQTLERVLRENRPEAIVSVHAAICRKIGWDPGSGDERAFLEAYYAQLRARLEGGMRFGKRKADKFSTG</sequence>
<keyword evidence="8" id="KW-1185">Reference proteome</keyword>
<dbReference type="InterPro" id="IPR010432">
    <property type="entry name" value="RDD"/>
</dbReference>
<organism evidence="7 8">
    <name type="scientific">Tsuneonella dongtanensis</name>
    <dbReference type="NCBI Taxonomy" id="692370"/>
    <lineage>
        <taxon>Bacteria</taxon>
        <taxon>Pseudomonadati</taxon>
        <taxon>Pseudomonadota</taxon>
        <taxon>Alphaproteobacteria</taxon>
        <taxon>Sphingomonadales</taxon>
        <taxon>Erythrobacteraceae</taxon>
        <taxon>Tsuneonella</taxon>
    </lineage>
</organism>
<comment type="subcellular location">
    <subcellularLocation>
        <location evidence="1">Membrane</location>
        <topology evidence="1">Multi-pass membrane protein</topology>
    </subcellularLocation>
</comment>
<feature type="transmembrane region" description="Helical" evidence="5">
    <location>
        <begin position="81"/>
        <end position="100"/>
    </location>
</feature>
<feature type="domain" description="RDD" evidence="6">
    <location>
        <begin position="29"/>
        <end position="193"/>
    </location>
</feature>
<evidence type="ECO:0000256" key="5">
    <source>
        <dbReference type="SAM" id="Phobius"/>
    </source>
</evidence>
<gene>
    <name evidence="7" type="ORF">A6F68_01182</name>
</gene>
<protein>
    <submittedName>
        <fullName evidence="7">RDD family protein</fullName>
    </submittedName>
</protein>
<dbReference type="EMBL" id="CP016591">
    <property type="protein sequence ID" value="ANY19700.1"/>
    <property type="molecule type" value="Genomic_DNA"/>
</dbReference>
<dbReference type="KEGG" id="ado:A6F68_01182"/>
<dbReference type="RefSeq" id="WP_067677311.1">
    <property type="nucleotide sequence ID" value="NZ_CP016591.1"/>
</dbReference>
<evidence type="ECO:0000259" key="6">
    <source>
        <dbReference type="Pfam" id="PF06271"/>
    </source>
</evidence>
<evidence type="ECO:0000256" key="4">
    <source>
        <dbReference type="ARBA" id="ARBA00023136"/>
    </source>
</evidence>
<evidence type="ECO:0000256" key="3">
    <source>
        <dbReference type="ARBA" id="ARBA00022989"/>
    </source>
</evidence>
<evidence type="ECO:0000313" key="8">
    <source>
        <dbReference type="Proteomes" id="UP000092932"/>
    </source>
</evidence>
<reference evidence="7 8" key="1">
    <citation type="submission" date="2016-07" db="EMBL/GenBank/DDBJ databases">
        <title>Complete genome sequence of Altererythrobacter dongtanensis KCTC 22672, a type strain with esterase isolated from tidal flat.</title>
        <authorList>
            <person name="Cheng H."/>
            <person name="Wu Y.-H."/>
            <person name="Zhou P."/>
            <person name="Huo Y.-Y."/>
            <person name="Wang C.-S."/>
            <person name="Xu X.-W."/>
        </authorList>
    </citation>
    <scope>NUCLEOTIDE SEQUENCE [LARGE SCALE GENOMIC DNA]</scope>
    <source>
        <strain evidence="7 8">KCTC 22672</strain>
    </source>
</reference>
<dbReference type="Proteomes" id="UP000092932">
    <property type="component" value="Chromosome"/>
</dbReference>
<name>A0A1B2AC10_9SPHN</name>
<feature type="transmembrane region" description="Helical" evidence="5">
    <location>
        <begin position="39"/>
        <end position="61"/>
    </location>
</feature>
<dbReference type="STRING" id="692370.A6F68_01182"/>
<evidence type="ECO:0000313" key="7">
    <source>
        <dbReference type="EMBL" id="ANY19700.1"/>
    </source>
</evidence>
<keyword evidence="3 5" id="KW-1133">Transmembrane helix</keyword>